<dbReference type="Gene3D" id="3.40.190.10">
    <property type="entry name" value="Periplasmic binding protein-like II"/>
    <property type="match status" value="2"/>
</dbReference>
<evidence type="ECO:0000256" key="2">
    <source>
        <dbReference type="SAM" id="SignalP"/>
    </source>
</evidence>
<sequence>MKRILIYAFIGFLMLSNGACSNSKKKGQDVTDSTQKKQGVGTGKILAGELAVIVDESILPIMLEQADVFKTSYENANIRLIPLPEKEAINALITGEADIAVLARSLSTEESAGFVKRQLKPRTFPIFYDGVLFFNNLSAADTSIDINTLKSLLKGESNSGKRLVFDNINSTNFRKVKELTNLEKVSGQSVKGMKTSKEVIDEVLADPNSIGVISYGQYLDCIKQFGEENKIRILSLQSIKDGKSLGFFKPSQTTFATDEYALKSEFQVLNYQPKMGLGIGFSAFMTGDRGQRIVLKYGLLPYTMPGREIIIREDNIN</sequence>
<feature type="chain" id="PRO_5034032010" evidence="2">
    <location>
        <begin position="20"/>
        <end position="317"/>
    </location>
</feature>
<dbReference type="EMBL" id="BMKM01000016">
    <property type="protein sequence ID" value="GGE34595.1"/>
    <property type="molecule type" value="Genomic_DNA"/>
</dbReference>
<evidence type="ECO:0000313" key="4">
    <source>
        <dbReference type="EMBL" id="GGE34595.1"/>
    </source>
</evidence>
<comment type="caution">
    <text evidence="4">The sequence shown here is derived from an EMBL/GenBank/DDBJ whole genome shotgun (WGS) entry which is preliminary data.</text>
</comment>
<feature type="domain" description="PBP" evidence="3">
    <location>
        <begin position="48"/>
        <end position="288"/>
    </location>
</feature>
<name>A0A8H9KXI4_9SPHI</name>
<evidence type="ECO:0000259" key="3">
    <source>
        <dbReference type="Pfam" id="PF12849"/>
    </source>
</evidence>
<dbReference type="PANTHER" id="PTHR30570:SF1">
    <property type="entry name" value="PHOSPHATE-BINDING PROTEIN PSTS"/>
    <property type="match status" value="1"/>
</dbReference>
<protein>
    <submittedName>
        <fullName evidence="4">Phosphate ABC transporter substrate-binding protein</fullName>
    </submittedName>
</protein>
<gene>
    <name evidence="4" type="ORF">GCM10011516_35290</name>
</gene>
<feature type="signal peptide" evidence="2">
    <location>
        <begin position="1"/>
        <end position="19"/>
    </location>
</feature>
<dbReference type="Proteomes" id="UP000614460">
    <property type="component" value="Unassembled WGS sequence"/>
</dbReference>
<dbReference type="RefSeq" id="WP_182499714.1">
    <property type="nucleotide sequence ID" value="NZ_BMKM01000016.1"/>
</dbReference>
<reference evidence="4" key="1">
    <citation type="journal article" date="2014" name="Int. J. Syst. Evol. Microbiol.">
        <title>Complete genome sequence of Corynebacterium casei LMG S-19264T (=DSM 44701T), isolated from a smear-ripened cheese.</title>
        <authorList>
            <consortium name="US DOE Joint Genome Institute (JGI-PGF)"/>
            <person name="Walter F."/>
            <person name="Albersmeier A."/>
            <person name="Kalinowski J."/>
            <person name="Ruckert C."/>
        </authorList>
    </citation>
    <scope>NUCLEOTIDE SEQUENCE</scope>
    <source>
        <strain evidence="4">CGMCC 1.15966</strain>
    </source>
</reference>
<dbReference type="Pfam" id="PF12849">
    <property type="entry name" value="PBP_like_2"/>
    <property type="match status" value="1"/>
</dbReference>
<reference evidence="4" key="2">
    <citation type="submission" date="2020-09" db="EMBL/GenBank/DDBJ databases">
        <authorList>
            <person name="Sun Q."/>
            <person name="Zhou Y."/>
        </authorList>
    </citation>
    <scope>NUCLEOTIDE SEQUENCE</scope>
    <source>
        <strain evidence="4">CGMCC 1.15966</strain>
    </source>
</reference>
<keyword evidence="5" id="KW-1185">Reference proteome</keyword>
<dbReference type="InterPro" id="IPR050811">
    <property type="entry name" value="Phosphate_ABC_transporter"/>
</dbReference>
<dbReference type="PANTHER" id="PTHR30570">
    <property type="entry name" value="PERIPLASMIC PHOSPHATE BINDING COMPONENT OF PHOSPHATE ABC TRANSPORTER"/>
    <property type="match status" value="1"/>
</dbReference>
<organism evidence="4 5">
    <name type="scientific">Sphingobacterium cellulitidis</name>
    <dbReference type="NCBI Taxonomy" id="1768011"/>
    <lineage>
        <taxon>Bacteria</taxon>
        <taxon>Pseudomonadati</taxon>
        <taxon>Bacteroidota</taxon>
        <taxon>Sphingobacteriia</taxon>
        <taxon>Sphingobacteriales</taxon>
        <taxon>Sphingobacteriaceae</taxon>
        <taxon>Sphingobacterium</taxon>
    </lineage>
</organism>
<evidence type="ECO:0000256" key="1">
    <source>
        <dbReference type="ARBA" id="ARBA00022729"/>
    </source>
</evidence>
<accession>A0A8H9KXI4</accession>
<dbReference type="AlphaFoldDB" id="A0A8H9KXI4"/>
<dbReference type="InterPro" id="IPR024370">
    <property type="entry name" value="PBP_domain"/>
</dbReference>
<evidence type="ECO:0000313" key="5">
    <source>
        <dbReference type="Proteomes" id="UP000614460"/>
    </source>
</evidence>
<keyword evidence="1 2" id="KW-0732">Signal</keyword>
<proteinExistence type="predicted"/>
<dbReference type="SUPFAM" id="SSF53850">
    <property type="entry name" value="Periplasmic binding protein-like II"/>
    <property type="match status" value="1"/>
</dbReference>